<reference evidence="1" key="1">
    <citation type="submission" date="2019-03" db="EMBL/GenBank/DDBJ databases">
        <title>WGS assembly of Setaria viridis.</title>
        <authorList>
            <person name="Huang P."/>
            <person name="Jenkins J."/>
            <person name="Grimwood J."/>
            <person name="Barry K."/>
            <person name="Healey A."/>
            <person name="Mamidi S."/>
            <person name="Sreedasyam A."/>
            <person name="Shu S."/>
            <person name="Feldman M."/>
            <person name="Wu J."/>
            <person name="Yu Y."/>
            <person name="Chen C."/>
            <person name="Johnson J."/>
            <person name="Rokhsar D."/>
            <person name="Baxter I."/>
            <person name="Schmutz J."/>
            <person name="Brutnell T."/>
            <person name="Kellogg E."/>
        </authorList>
    </citation>
    <scope>NUCLEOTIDE SEQUENCE [LARGE SCALE GENOMIC DNA]</scope>
</reference>
<dbReference type="AlphaFoldDB" id="A0A4U6TAX7"/>
<protein>
    <submittedName>
        <fullName evidence="1">Uncharacterized protein</fullName>
    </submittedName>
</protein>
<keyword evidence="2" id="KW-1185">Reference proteome</keyword>
<name>A0A4U6TAX7_SETVI</name>
<dbReference type="Proteomes" id="UP000298652">
    <property type="component" value="Chromosome 9"/>
</dbReference>
<gene>
    <name evidence="1" type="ORF">SEVIR_9G563250v2</name>
</gene>
<sequence length="32" mass="3502">MICVNGTIYALVSTGHWYDRPGYASVPLSVQC</sequence>
<accession>A0A4U6TAX7</accession>
<dbReference type="Gramene" id="TKV98491">
    <property type="protein sequence ID" value="TKV98491"/>
    <property type="gene ID" value="SEVIR_9G563250v2"/>
</dbReference>
<evidence type="ECO:0000313" key="2">
    <source>
        <dbReference type="Proteomes" id="UP000298652"/>
    </source>
</evidence>
<organism evidence="1 2">
    <name type="scientific">Setaria viridis</name>
    <name type="common">Green bristlegrass</name>
    <name type="synonym">Setaria italica subsp. viridis</name>
    <dbReference type="NCBI Taxonomy" id="4556"/>
    <lineage>
        <taxon>Eukaryota</taxon>
        <taxon>Viridiplantae</taxon>
        <taxon>Streptophyta</taxon>
        <taxon>Embryophyta</taxon>
        <taxon>Tracheophyta</taxon>
        <taxon>Spermatophyta</taxon>
        <taxon>Magnoliopsida</taxon>
        <taxon>Liliopsida</taxon>
        <taxon>Poales</taxon>
        <taxon>Poaceae</taxon>
        <taxon>PACMAD clade</taxon>
        <taxon>Panicoideae</taxon>
        <taxon>Panicodae</taxon>
        <taxon>Paniceae</taxon>
        <taxon>Cenchrinae</taxon>
        <taxon>Setaria</taxon>
    </lineage>
</organism>
<proteinExistence type="predicted"/>
<evidence type="ECO:0000313" key="1">
    <source>
        <dbReference type="EMBL" id="TKV98491.1"/>
    </source>
</evidence>
<dbReference type="EMBL" id="CM016560">
    <property type="protein sequence ID" value="TKV98491.1"/>
    <property type="molecule type" value="Genomic_DNA"/>
</dbReference>